<keyword evidence="4 12" id="KW-0436">Ligase</keyword>
<dbReference type="Gene3D" id="3.30.930.10">
    <property type="entry name" value="Bira Bifunctional Protein, Domain 2"/>
    <property type="match status" value="1"/>
</dbReference>
<name>C4FIL8_9AQUI</name>
<dbReference type="InterPro" id="IPR003156">
    <property type="entry name" value="DHHA1_dom"/>
</dbReference>
<dbReference type="GO" id="GO:0005829">
    <property type="term" value="C:cytosol"/>
    <property type="evidence" value="ECO:0007669"/>
    <property type="project" value="TreeGrafter"/>
</dbReference>
<evidence type="ECO:0000256" key="6">
    <source>
        <dbReference type="ARBA" id="ARBA00022741"/>
    </source>
</evidence>
<evidence type="ECO:0000256" key="2">
    <source>
        <dbReference type="ARBA" id="ARBA00008226"/>
    </source>
</evidence>
<proteinExistence type="inferred from homology"/>
<feature type="binding site" evidence="12">
    <location>
        <position position="568"/>
    </location>
    <ligand>
        <name>Zn(2+)</name>
        <dbReference type="ChEBI" id="CHEBI:29105"/>
    </ligand>
</feature>
<dbReference type="Gene3D" id="3.10.310.40">
    <property type="match status" value="1"/>
</dbReference>
<dbReference type="Pfam" id="PF01411">
    <property type="entry name" value="tRNA-synt_2c"/>
    <property type="match status" value="1"/>
</dbReference>
<dbReference type="PROSITE" id="PS50860">
    <property type="entry name" value="AA_TRNA_LIGASE_II_ALA"/>
    <property type="match status" value="1"/>
</dbReference>
<feature type="coiled-coil region" evidence="13">
    <location>
        <begin position="728"/>
        <end position="762"/>
    </location>
</feature>
<dbReference type="InterPro" id="IPR018165">
    <property type="entry name" value="Ala-tRNA-synth_IIc_core"/>
</dbReference>
<evidence type="ECO:0000259" key="14">
    <source>
        <dbReference type="PROSITE" id="PS50860"/>
    </source>
</evidence>
<dbReference type="GO" id="GO:0002161">
    <property type="term" value="F:aminoacyl-tRNA deacylase activity"/>
    <property type="evidence" value="ECO:0007669"/>
    <property type="project" value="TreeGrafter"/>
</dbReference>
<dbReference type="Pfam" id="PF02272">
    <property type="entry name" value="DHHA1"/>
    <property type="match status" value="1"/>
</dbReference>
<gene>
    <name evidence="12 16" type="primary">alaS</name>
    <name evidence="16" type="ORF">SULYE_0403</name>
</gene>
<dbReference type="EC" id="6.1.1.7" evidence="12"/>
<dbReference type="Gene3D" id="2.40.30.130">
    <property type="match status" value="1"/>
</dbReference>
<dbReference type="SUPFAM" id="SSF55186">
    <property type="entry name" value="ThrRS/AlaRS common domain"/>
    <property type="match status" value="1"/>
</dbReference>
<dbReference type="PANTHER" id="PTHR11777">
    <property type="entry name" value="ALANYL-TRNA SYNTHETASE"/>
    <property type="match status" value="1"/>
</dbReference>
<dbReference type="Pfam" id="PF07973">
    <property type="entry name" value="tRNA_SAD"/>
    <property type="match status" value="1"/>
</dbReference>
<evidence type="ECO:0000256" key="9">
    <source>
        <dbReference type="ARBA" id="ARBA00022884"/>
    </source>
</evidence>
<dbReference type="Proteomes" id="UP000005540">
    <property type="component" value="Unassembled WGS sequence"/>
</dbReference>
<comment type="caution">
    <text evidence="16">The sequence shown here is derived from an EMBL/GenBank/DDBJ whole genome shotgun (WGS) entry which is preliminary data.</text>
</comment>
<feature type="domain" description="Alanyl-transfer RNA synthetases family profile" evidence="14">
    <location>
        <begin position="4"/>
        <end position="712"/>
    </location>
</feature>
<protein>
    <recommendedName>
        <fullName evidence="12">Alanine--tRNA ligase</fullName>
        <ecNumber evidence="12">6.1.1.7</ecNumber>
    </recommendedName>
    <alternativeName>
        <fullName evidence="12">Alanyl-tRNA synthetase</fullName>
        <shortName evidence="12">AlaRS</shortName>
    </alternativeName>
</protein>
<comment type="catalytic activity">
    <reaction evidence="12">
        <text>tRNA(Ala) + L-alanine + ATP = L-alanyl-tRNA(Ala) + AMP + diphosphate</text>
        <dbReference type="Rhea" id="RHEA:12540"/>
        <dbReference type="Rhea" id="RHEA-COMP:9657"/>
        <dbReference type="Rhea" id="RHEA-COMP:9923"/>
        <dbReference type="ChEBI" id="CHEBI:30616"/>
        <dbReference type="ChEBI" id="CHEBI:33019"/>
        <dbReference type="ChEBI" id="CHEBI:57972"/>
        <dbReference type="ChEBI" id="CHEBI:78442"/>
        <dbReference type="ChEBI" id="CHEBI:78497"/>
        <dbReference type="ChEBI" id="CHEBI:456215"/>
        <dbReference type="EC" id="6.1.1.7"/>
    </reaction>
</comment>
<feature type="binding site" evidence="12">
    <location>
        <position position="572"/>
    </location>
    <ligand>
        <name>Zn(2+)</name>
        <dbReference type="ChEBI" id="CHEBI:29105"/>
    </ligand>
</feature>
<keyword evidence="12" id="KW-0963">Cytoplasm</keyword>
<dbReference type="FunFam" id="2.40.30.130:FF:000001">
    <property type="entry name" value="Alanine--tRNA ligase"/>
    <property type="match status" value="1"/>
</dbReference>
<keyword evidence="10 12" id="KW-0648">Protein biosynthesis</keyword>
<dbReference type="PRINTS" id="PR00980">
    <property type="entry name" value="TRNASYNTHALA"/>
</dbReference>
<dbReference type="FunFam" id="3.30.980.10:FF:000004">
    <property type="entry name" value="Alanine--tRNA ligase, cytoplasmic"/>
    <property type="match status" value="1"/>
</dbReference>
<evidence type="ECO:0000256" key="1">
    <source>
        <dbReference type="ARBA" id="ARBA00004496"/>
    </source>
</evidence>
<reference evidence="16 17" key="1">
    <citation type="submission" date="2009-04" db="EMBL/GenBank/DDBJ databases">
        <authorList>
            <person name="Reysenbach A.-L."/>
            <person name="Heidelberg J.F."/>
            <person name="Nelson W.C."/>
        </authorList>
    </citation>
    <scope>NUCLEOTIDE SEQUENCE [LARGE SCALE GENOMIC DNA]</scope>
    <source>
        <strain evidence="16 17">SS-5</strain>
    </source>
</reference>
<dbReference type="Gene3D" id="6.10.250.550">
    <property type="match status" value="1"/>
</dbReference>
<keyword evidence="8 12" id="KW-0067">ATP-binding</keyword>
<keyword evidence="11 12" id="KW-0030">Aminoacyl-tRNA synthetase</keyword>
<evidence type="ECO:0000256" key="12">
    <source>
        <dbReference type="HAMAP-Rule" id="MF_00036"/>
    </source>
</evidence>
<dbReference type="GO" id="GO:0000049">
    <property type="term" value="F:tRNA binding"/>
    <property type="evidence" value="ECO:0007669"/>
    <property type="project" value="UniProtKB-KW"/>
</dbReference>
<dbReference type="OrthoDB" id="9803884at2"/>
<evidence type="ECO:0000256" key="7">
    <source>
        <dbReference type="ARBA" id="ARBA00022833"/>
    </source>
</evidence>
<evidence type="ECO:0000256" key="8">
    <source>
        <dbReference type="ARBA" id="ARBA00022840"/>
    </source>
</evidence>
<dbReference type="SUPFAM" id="SSF50447">
    <property type="entry name" value="Translation proteins"/>
    <property type="match status" value="1"/>
</dbReference>
<keyword evidence="6 12" id="KW-0547">Nucleotide-binding</keyword>
<evidence type="ECO:0000256" key="4">
    <source>
        <dbReference type="ARBA" id="ARBA00022598"/>
    </source>
</evidence>
<dbReference type="InterPro" id="IPR045864">
    <property type="entry name" value="aa-tRNA-synth_II/BPL/LPL"/>
</dbReference>
<dbReference type="GO" id="GO:0008270">
    <property type="term" value="F:zinc ion binding"/>
    <property type="evidence" value="ECO:0007669"/>
    <property type="project" value="UniProtKB-UniRule"/>
</dbReference>
<dbReference type="Gene3D" id="3.30.980.10">
    <property type="entry name" value="Threonyl-trna Synthetase, Chain A, domain 2"/>
    <property type="match status" value="1"/>
</dbReference>
<dbReference type="PROSITE" id="PS50862">
    <property type="entry name" value="AA_TRNA_LIGASE_II"/>
    <property type="match status" value="1"/>
</dbReference>
<dbReference type="RefSeq" id="WP_007545944.1">
    <property type="nucleotide sequence ID" value="NZ_ABZS01000026.1"/>
</dbReference>
<comment type="domain">
    <text evidence="12">Consists of three domains; the N-terminal catalytic domain, the editing domain and the C-terminal C-Ala domain. The editing domain removes incorrectly charged amino acids, while the C-Ala domain, along with tRNA(Ala), serves as a bridge to cooperatively bring together the editing and aminoacylation centers thus stimulating deacylation of misacylated tRNAs.</text>
</comment>
<dbReference type="EMBL" id="ABZS01000026">
    <property type="protein sequence ID" value="EEP61076.1"/>
    <property type="molecule type" value="Genomic_DNA"/>
</dbReference>
<dbReference type="GO" id="GO:0005524">
    <property type="term" value="F:ATP binding"/>
    <property type="evidence" value="ECO:0007669"/>
    <property type="project" value="UniProtKB-UniRule"/>
</dbReference>
<evidence type="ECO:0000256" key="3">
    <source>
        <dbReference type="ARBA" id="ARBA00022555"/>
    </source>
</evidence>
<keyword evidence="9 12" id="KW-0694">RNA-binding</keyword>
<dbReference type="SUPFAM" id="SSF101353">
    <property type="entry name" value="Putative anticodon-binding domain of alanyl-tRNA synthetase (AlaRS)"/>
    <property type="match status" value="1"/>
</dbReference>
<evidence type="ECO:0000256" key="10">
    <source>
        <dbReference type="ARBA" id="ARBA00022917"/>
    </source>
</evidence>
<comment type="similarity">
    <text evidence="2 12">Belongs to the class-II aminoacyl-tRNA synthetase family.</text>
</comment>
<keyword evidence="3 12" id="KW-0820">tRNA-binding</keyword>
<dbReference type="InterPro" id="IPR050058">
    <property type="entry name" value="Ala-tRNA_ligase"/>
</dbReference>
<dbReference type="FunFam" id="3.10.310.40:FF:000001">
    <property type="entry name" value="Alanine--tRNA ligase"/>
    <property type="match status" value="1"/>
</dbReference>
<feature type="binding site" evidence="12">
    <location>
        <position position="673"/>
    </location>
    <ligand>
        <name>Zn(2+)</name>
        <dbReference type="ChEBI" id="CHEBI:29105"/>
    </ligand>
</feature>
<dbReference type="PANTHER" id="PTHR11777:SF9">
    <property type="entry name" value="ALANINE--TRNA LIGASE, CYTOPLASMIC"/>
    <property type="match status" value="1"/>
</dbReference>
<dbReference type="InterPro" id="IPR023033">
    <property type="entry name" value="Ala_tRNA_ligase_euk/bac"/>
</dbReference>
<evidence type="ECO:0000256" key="5">
    <source>
        <dbReference type="ARBA" id="ARBA00022723"/>
    </source>
</evidence>
<dbReference type="InterPro" id="IPR018162">
    <property type="entry name" value="Ala-tRNA-ligase_IIc_anticod-bd"/>
</dbReference>
<dbReference type="FunFam" id="3.30.930.10:FF:000004">
    <property type="entry name" value="Alanine--tRNA ligase"/>
    <property type="match status" value="1"/>
</dbReference>
<comment type="subcellular location">
    <subcellularLocation>
        <location evidence="1 12">Cytoplasm</location>
    </subcellularLocation>
</comment>
<feature type="binding site" evidence="12">
    <location>
        <position position="669"/>
    </location>
    <ligand>
        <name>Zn(2+)</name>
        <dbReference type="ChEBI" id="CHEBI:29105"/>
    </ligand>
</feature>
<dbReference type="InterPro" id="IPR006195">
    <property type="entry name" value="aa-tRNA-synth_II"/>
</dbReference>
<evidence type="ECO:0000313" key="17">
    <source>
        <dbReference type="Proteomes" id="UP000005540"/>
    </source>
</evidence>
<dbReference type="CDD" id="cd00673">
    <property type="entry name" value="AlaRS_core"/>
    <property type="match status" value="1"/>
</dbReference>
<dbReference type="InterPro" id="IPR002318">
    <property type="entry name" value="Ala-tRNA-lgiase_IIc"/>
</dbReference>
<organism evidence="16 17">
    <name type="scientific">Sulfurihydrogenibium yellowstonense SS-5</name>
    <dbReference type="NCBI Taxonomy" id="432331"/>
    <lineage>
        <taxon>Bacteria</taxon>
        <taxon>Pseudomonadati</taxon>
        <taxon>Aquificota</taxon>
        <taxon>Aquificia</taxon>
        <taxon>Aquificales</taxon>
        <taxon>Hydrogenothermaceae</taxon>
        <taxon>Sulfurihydrogenibium</taxon>
    </lineage>
</organism>
<dbReference type="GO" id="GO:0006419">
    <property type="term" value="P:alanyl-tRNA aminoacylation"/>
    <property type="evidence" value="ECO:0007669"/>
    <property type="project" value="UniProtKB-UniRule"/>
</dbReference>
<dbReference type="AlphaFoldDB" id="C4FIL8"/>
<dbReference type="NCBIfam" id="TIGR00344">
    <property type="entry name" value="alaS"/>
    <property type="match status" value="1"/>
</dbReference>
<dbReference type="HAMAP" id="MF_00036_B">
    <property type="entry name" value="Ala_tRNA_synth_B"/>
    <property type="match status" value="1"/>
</dbReference>
<dbReference type="InterPro" id="IPR018163">
    <property type="entry name" value="Thr/Ala-tRNA-synth_IIc_edit"/>
</dbReference>
<comment type="function">
    <text evidence="12">Catalyzes the attachment of alanine to tRNA(Ala) in a two-step reaction: alanine is first activated by ATP to form Ala-AMP and then transferred to the acceptor end of tRNA(Ala). Also edits incorrectly charged Ser-tRNA(Ala) and Gly-tRNA(Ala) via its editing domain.</text>
</comment>
<dbReference type="GO" id="GO:0004813">
    <property type="term" value="F:alanine-tRNA ligase activity"/>
    <property type="evidence" value="ECO:0007669"/>
    <property type="project" value="UniProtKB-UniRule"/>
</dbReference>
<sequence>MKYMTADEIRQSFLKYFESKGHTIVKSASIIPENDPTLLFVNAGMVPFKNVFLGLEERPYKRAASCQKVFRVSGKHNDLENVGYTPRHHTFFEMLGNFSFGDYFKKEAIEFAWEYLTEHLKIPKEKLLVSVFEEDDEAFEIWNKHIGLDESKIKRMGYKDNFWSMGDTGPCGPSSEIYYDRGEKFGSPEFGAEDDFRYLEIWNLVFMQYNRDEKGVLHPLPNPSIDTGMGLERIASVLQGVDSNYDTDLFKPIIQFAEEVSGKEYGKNEKDDIAMRVIADHLRAITFLISDGVLPANEGRGYVLRRIIRRALRYGKNLSIEKPFLYEGVDVVIEKMKTAYPELIQNRSFIKTITKSEEEKFIKTLKRSMDILYQMIEQARKENRRHLTGEEAFKLYDTYGFPIDLMEEILKDEGFTFDLIEFHNLLEEQKERARKSWKSQSKEIKPVYLTLKNKLPENQFVGYETLTSENSKVLAIIKGDQLVDTAKEGEDVEIVLDITPFYPEKGGQVGDRGIIEGDEFLFEVLDTQTPVDGLIVHKGKVLFGSVKEGAYVRAKVDKERRENIMRHHTATHLLHAALRNVLGDHVKQAGSLVSDEYLRFDFTHFESMTDEELKAVEELVNREIMKNEEVVCQEMQYEEALKSGAMAIFEEKYADVVRVISAGISKELCGGTHVKRTGDIGYFKILSESAVSSGTRRIEAVAGIKAVEKGLQEHYIIKDLSRLLTAKEDQLLDRVLKLQNQIKEKEREIENLRKKLALSNINENLNIIEKEGFKVAYVSVENLNPNELREIADHLRQKLGKSVILVASKDAEKQKVNFVVAVSKELSENYKAGDIVKKVASAVGGSGGGRPDFAQGGINDTSKLSQLFEEFKKTFS</sequence>
<dbReference type="InterPro" id="IPR012947">
    <property type="entry name" value="tRNA_SAD"/>
</dbReference>
<dbReference type="InterPro" id="IPR018164">
    <property type="entry name" value="Ala-tRNA-synth_IIc_N"/>
</dbReference>
<keyword evidence="13" id="KW-0175">Coiled coil</keyword>
<evidence type="ECO:0000256" key="13">
    <source>
        <dbReference type="SAM" id="Coils"/>
    </source>
</evidence>
<keyword evidence="7 12" id="KW-0862">Zinc</keyword>
<keyword evidence="17" id="KW-1185">Reference proteome</keyword>
<feature type="domain" description="Aminoacyl-transfer RNA synthetases class-II family profile" evidence="15">
    <location>
        <begin position="68"/>
        <end position="252"/>
    </location>
</feature>
<dbReference type="InterPro" id="IPR009000">
    <property type="entry name" value="Transl_B-barrel_sf"/>
</dbReference>
<evidence type="ECO:0000313" key="16">
    <source>
        <dbReference type="EMBL" id="EEP61076.1"/>
    </source>
</evidence>
<accession>C4FIL8</accession>
<dbReference type="FunFam" id="3.30.54.20:FF:000001">
    <property type="entry name" value="Alanine--tRNA ligase"/>
    <property type="match status" value="1"/>
</dbReference>
<comment type="cofactor">
    <cofactor evidence="12">
        <name>Zn(2+)</name>
        <dbReference type="ChEBI" id="CHEBI:29105"/>
    </cofactor>
    <text evidence="12">Binds 1 zinc ion per subunit.</text>
</comment>
<evidence type="ECO:0000259" key="15">
    <source>
        <dbReference type="PROSITE" id="PS50862"/>
    </source>
</evidence>
<dbReference type="Gene3D" id="3.30.54.20">
    <property type="match status" value="1"/>
</dbReference>
<keyword evidence="5 12" id="KW-0479">Metal-binding</keyword>
<evidence type="ECO:0000256" key="11">
    <source>
        <dbReference type="ARBA" id="ARBA00023146"/>
    </source>
</evidence>
<dbReference type="SMART" id="SM00863">
    <property type="entry name" value="tRNA_SAD"/>
    <property type="match status" value="1"/>
</dbReference>
<dbReference type="SUPFAM" id="SSF55681">
    <property type="entry name" value="Class II aaRS and biotin synthetases"/>
    <property type="match status" value="1"/>
</dbReference>